<evidence type="ECO:0000256" key="6">
    <source>
        <dbReference type="ARBA" id="ARBA00022692"/>
    </source>
</evidence>
<dbReference type="InterPro" id="IPR036097">
    <property type="entry name" value="HisK_dim/P_sf"/>
</dbReference>
<evidence type="ECO:0000256" key="1">
    <source>
        <dbReference type="ARBA" id="ARBA00000085"/>
    </source>
</evidence>
<dbReference type="CDD" id="cd00082">
    <property type="entry name" value="HisKA"/>
    <property type="match status" value="1"/>
</dbReference>
<dbReference type="GO" id="GO:0005886">
    <property type="term" value="C:plasma membrane"/>
    <property type="evidence" value="ECO:0007669"/>
    <property type="project" value="TreeGrafter"/>
</dbReference>
<evidence type="ECO:0000256" key="2">
    <source>
        <dbReference type="ARBA" id="ARBA00004370"/>
    </source>
</evidence>
<keyword evidence="7 14" id="KW-0418">Kinase</keyword>
<dbReference type="EMBL" id="FNGO01000016">
    <property type="protein sequence ID" value="SDM09720.1"/>
    <property type="molecule type" value="Genomic_DNA"/>
</dbReference>
<dbReference type="Pfam" id="PF00512">
    <property type="entry name" value="HisKA"/>
    <property type="match status" value="1"/>
</dbReference>
<dbReference type="PANTHER" id="PTHR45436:SF5">
    <property type="entry name" value="SENSOR HISTIDINE KINASE TRCS"/>
    <property type="match status" value="1"/>
</dbReference>
<dbReference type="STRING" id="321763.SAMN04488692_11663"/>
<feature type="transmembrane region" description="Helical" evidence="11">
    <location>
        <begin position="185"/>
        <end position="206"/>
    </location>
</feature>
<dbReference type="SMART" id="SM00388">
    <property type="entry name" value="HisKA"/>
    <property type="match status" value="1"/>
</dbReference>
<keyword evidence="5" id="KW-0808">Transferase</keyword>
<dbReference type="FunFam" id="1.10.287.130:FF:000001">
    <property type="entry name" value="Two-component sensor histidine kinase"/>
    <property type="match status" value="1"/>
</dbReference>
<keyword evidence="15" id="KW-1185">Reference proteome</keyword>
<dbReference type="Proteomes" id="UP000199476">
    <property type="component" value="Unassembled WGS sequence"/>
</dbReference>
<feature type="domain" description="Histidine kinase" evidence="12">
    <location>
        <begin position="278"/>
        <end position="494"/>
    </location>
</feature>
<evidence type="ECO:0000256" key="9">
    <source>
        <dbReference type="ARBA" id="ARBA00023012"/>
    </source>
</evidence>
<dbReference type="InterPro" id="IPR003661">
    <property type="entry name" value="HisK_dim/P_dom"/>
</dbReference>
<dbReference type="CDD" id="cd06225">
    <property type="entry name" value="HAMP"/>
    <property type="match status" value="1"/>
</dbReference>
<dbReference type="OrthoDB" id="9786919at2"/>
<dbReference type="AlphaFoldDB" id="A0A1G9QFQ6"/>
<sequence>MSLSIRGGIRAKLIIGTILALLLFSLMVFLYINSALERHIMDNVRQEMTARSYEIQQYLFGVSRQYGDDMLDESNLTYLEHSLETRHEGMRIWLYGAEGPAGGEQPFYLESNYGDRIETIEKSQERAARAERSMVRLNSDNFSYPRLIMHFPYYDDLEIGAEISGIVGLEYELSEEHRLLERLRLVLILAFTALVVFTGAFLYFYITRMISPLETLKQAIERYQKGEERAGQPAELDIEGQDEIGELARAFKNMRSGIDELIADLRMEKEKQKEFFEKMTHELKTPLTIIRGFADMYDKVDTEEERSRCLDRIRLESDRMLEMVENLLSSSRSGNYSLEIEPEPVSLVELCRRTVDLIEVKALSRDIEMLLDFEDQFAGRSTGEAESSKPAAIDPVRIKEVLLNLLDNAITYSGTDIIKLSLRRREDGGCEIIIRDEGCGIKRSKLEKIENGELSRGQGLDIARRIVDLHGGELELNSSPDRGTTARIILPASVFGGESYA</sequence>
<evidence type="ECO:0000313" key="15">
    <source>
        <dbReference type="Proteomes" id="UP000199476"/>
    </source>
</evidence>
<dbReference type="Pfam" id="PF00672">
    <property type="entry name" value="HAMP"/>
    <property type="match status" value="1"/>
</dbReference>
<dbReference type="SUPFAM" id="SSF158472">
    <property type="entry name" value="HAMP domain-like"/>
    <property type="match status" value="1"/>
</dbReference>
<dbReference type="PROSITE" id="PS50109">
    <property type="entry name" value="HIS_KIN"/>
    <property type="match status" value="1"/>
</dbReference>
<evidence type="ECO:0000256" key="11">
    <source>
        <dbReference type="SAM" id="Phobius"/>
    </source>
</evidence>
<dbReference type="Gene3D" id="6.10.340.10">
    <property type="match status" value="1"/>
</dbReference>
<dbReference type="InterPro" id="IPR003660">
    <property type="entry name" value="HAMP_dom"/>
</dbReference>
<dbReference type="EC" id="2.7.13.3" evidence="3"/>
<dbReference type="PRINTS" id="PR00344">
    <property type="entry name" value="BCTRLSENSOR"/>
</dbReference>
<dbReference type="SUPFAM" id="SSF55874">
    <property type="entry name" value="ATPase domain of HSP90 chaperone/DNA topoisomerase II/histidine kinase"/>
    <property type="match status" value="1"/>
</dbReference>
<comment type="subcellular location">
    <subcellularLocation>
        <location evidence="2">Membrane</location>
    </subcellularLocation>
</comment>
<dbReference type="GO" id="GO:0000155">
    <property type="term" value="F:phosphorelay sensor kinase activity"/>
    <property type="evidence" value="ECO:0007669"/>
    <property type="project" value="InterPro"/>
</dbReference>
<evidence type="ECO:0000256" key="3">
    <source>
        <dbReference type="ARBA" id="ARBA00012438"/>
    </source>
</evidence>
<dbReference type="InterPro" id="IPR004358">
    <property type="entry name" value="Sig_transdc_His_kin-like_C"/>
</dbReference>
<keyword evidence="4" id="KW-0597">Phosphoprotein</keyword>
<dbReference type="SMART" id="SM00387">
    <property type="entry name" value="HATPase_c"/>
    <property type="match status" value="1"/>
</dbReference>
<proteinExistence type="predicted"/>
<dbReference type="InterPro" id="IPR036890">
    <property type="entry name" value="HATPase_C_sf"/>
</dbReference>
<gene>
    <name evidence="14" type="ORF">SAMN04488692_11663</name>
</gene>
<dbReference type="InterPro" id="IPR050428">
    <property type="entry name" value="TCS_sensor_his_kinase"/>
</dbReference>
<evidence type="ECO:0000259" key="13">
    <source>
        <dbReference type="PROSITE" id="PS50885"/>
    </source>
</evidence>
<reference evidence="14 15" key="1">
    <citation type="submission" date="2016-10" db="EMBL/GenBank/DDBJ databases">
        <authorList>
            <person name="de Groot N.N."/>
        </authorList>
    </citation>
    <scope>NUCLEOTIDE SEQUENCE [LARGE SCALE GENOMIC DNA]</scope>
    <source>
        <strain evidence="14 15">SLAS-1</strain>
    </source>
</reference>
<dbReference type="Gene3D" id="3.30.565.10">
    <property type="entry name" value="Histidine kinase-like ATPase, C-terminal domain"/>
    <property type="match status" value="1"/>
</dbReference>
<dbReference type="InterPro" id="IPR003594">
    <property type="entry name" value="HATPase_dom"/>
</dbReference>
<evidence type="ECO:0000256" key="10">
    <source>
        <dbReference type="ARBA" id="ARBA00023136"/>
    </source>
</evidence>
<dbReference type="Gene3D" id="1.10.287.130">
    <property type="match status" value="1"/>
</dbReference>
<keyword evidence="8 11" id="KW-1133">Transmembrane helix</keyword>
<evidence type="ECO:0000256" key="8">
    <source>
        <dbReference type="ARBA" id="ARBA00022989"/>
    </source>
</evidence>
<dbReference type="RefSeq" id="WP_089760907.1">
    <property type="nucleotide sequence ID" value="NZ_FNGO01000016.1"/>
</dbReference>
<dbReference type="SUPFAM" id="SSF47384">
    <property type="entry name" value="Homodimeric domain of signal transducing histidine kinase"/>
    <property type="match status" value="1"/>
</dbReference>
<name>A0A1G9QFQ6_9FIRM</name>
<evidence type="ECO:0000256" key="5">
    <source>
        <dbReference type="ARBA" id="ARBA00022679"/>
    </source>
</evidence>
<dbReference type="Pfam" id="PF02518">
    <property type="entry name" value="HATPase_c"/>
    <property type="match status" value="1"/>
</dbReference>
<keyword evidence="10 11" id="KW-0472">Membrane</keyword>
<feature type="domain" description="HAMP" evidence="13">
    <location>
        <begin position="207"/>
        <end position="263"/>
    </location>
</feature>
<dbReference type="PANTHER" id="PTHR45436">
    <property type="entry name" value="SENSOR HISTIDINE KINASE YKOH"/>
    <property type="match status" value="1"/>
</dbReference>
<evidence type="ECO:0000313" key="14">
    <source>
        <dbReference type="EMBL" id="SDM09720.1"/>
    </source>
</evidence>
<keyword evidence="6 11" id="KW-0812">Transmembrane</keyword>
<evidence type="ECO:0000256" key="7">
    <source>
        <dbReference type="ARBA" id="ARBA00022777"/>
    </source>
</evidence>
<keyword evidence="9" id="KW-0902">Two-component regulatory system</keyword>
<dbReference type="InterPro" id="IPR005467">
    <property type="entry name" value="His_kinase_dom"/>
</dbReference>
<dbReference type="PROSITE" id="PS50885">
    <property type="entry name" value="HAMP"/>
    <property type="match status" value="1"/>
</dbReference>
<organism evidence="14 15">
    <name type="scientific">Halarsenatibacter silvermanii</name>
    <dbReference type="NCBI Taxonomy" id="321763"/>
    <lineage>
        <taxon>Bacteria</taxon>
        <taxon>Bacillati</taxon>
        <taxon>Bacillota</taxon>
        <taxon>Clostridia</taxon>
        <taxon>Halanaerobiales</taxon>
        <taxon>Halarsenatibacteraceae</taxon>
        <taxon>Halarsenatibacter</taxon>
    </lineage>
</organism>
<comment type="catalytic activity">
    <reaction evidence="1">
        <text>ATP + protein L-histidine = ADP + protein N-phospho-L-histidine.</text>
        <dbReference type="EC" id="2.7.13.3"/>
    </reaction>
</comment>
<accession>A0A1G9QFQ6</accession>
<dbReference type="SMART" id="SM00304">
    <property type="entry name" value="HAMP"/>
    <property type="match status" value="1"/>
</dbReference>
<evidence type="ECO:0000259" key="12">
    <source>
        <dbReference type="PROSITE" id="PS50109"/>
    </source>
</evidence>
<protein>
    <recommendedName>
        <fullName evidence="3">histidine kinase</fullName>
        <ecNumber evidence="3">2.7.13.3</ecNumber>
    </recommendedName>
</protein>
<feature type="transmembrane region" description="Helical" evidence="11">
    <location>
        <begin position="13"/>
        <end position="32"/>
    </location>
</feature>
<evidence type="ECO:0000256" key="4">
    <source>
        <dbReference type="ARBA" id="ARBA00022553"/>
    </source>
</evidence>